<dbReference type="SUPFAM" id="SSF51338">
    <property type="entry name" value="Composite domain of metallo-dependent hydrolases"/>
    <property type="match status" value="2"/>
</dbReference>
<dbReference type="GO" id="GO:0046872">
    <property type="term" value="F:metal ion binding"/>
    <property type="evidence" value="ECO:0007669"/>
    <property type="project" value="UniProtKB-KW"/>
</dbReference>
<evidence type="ECO:0000256" key="4">
    <source>
        <dbReference type="ARBA" id="ARBA00022833"/>
    </source>
</evidence>
<evidence type="ECO:0000259" key="5">
    <source>
        <dbReference type="Pfam" id="PF01979"/>
    </source>
</evidence>
<feature type="domain" description="Amidohydrolase-related" evidence="5">
    <location>
        <begin position="81"/>
        <end position="433"/>
    </location>
</feature>
<evidence type="ECO:0000313" key="6">
    <source>
        <dbReference type="EMBL" id="KAI1871882.1"/>
    </source>
</evidence>
<dbReference type="Pfam" id="PF01979">
    <property type="entry name" value="Amidohydro_1"/>
    <property type="match status" value="1"/>
</dbReference>
<dbReference type="SUPFAM" id="SSF51556">
    <property type="entry name" value="Metallo-dependent hydrolases"/>
    <property type="match status" value="1"/>
</dbReference>
<reference evidence="6" key="1">
    <citation type="submission" date="2021-03" db="EMBL/GenBank/DDBJ databases">
        <title>Revisited historic fungal species revealed as producer of novel bioactive compounds through whole genome sequencing and comparative genomics.</title>
        <authorList>
            <person name="Vignolle G.A."/>
            <person name="Hochenegger N."/>
            <person name="Mach R.L."/>
            <person name="Mach-Aigner A.R."/>
            <person name="Javad Rahimi M."/>
            <person name="Salim K.A."/>
            <person name="Chan C.M."/>
            <person name="Lim L.B.L."/>
            <person name="Cai F."/>
            <person name="Druzhinina I.S."/>
            <person name="U'Ren J.M."/>
            <person name="Derntl C."/>
        </authorList>
    </citation>
    <scope>NUCLEOTIDE SEQUENCE</scope>
    <source>
        <strain evidence="6">TUCIM 5799</strain>
    </source>
</reference>
<dbReference type="InterPro" id="IPR051607">
    <property type="entry name" value="Metallo-dep_hydrolases"/>
</dbReference>
<dbReference type="GO" id="GO:0005829">
    <property type="term" value="C:cytosol"/>
    <property type="evidence" value="ECO:0007669"/>
    <property type="project" value="TreeGrafter"/>
</dbReference>
<evidence type="ECO:0000256" key="3">
    <source>
        <dbReference type="ARBA" id="ARBA00022801"/>
    </source>
</evidence>
<comment type="cofactor">
    <cofactor evidence="1">
        <name>Zn(2+)</name>
        <dbReference type="ChEBI" id="CHEBI:29105"/>
    </cofactor>
</comment>
<dbReference type="InterPro" id="IPR006680">
    <property type="entry name" value="Amidohydro-rel"/>
</dbReference>
<dbReference type="Gene3D" id="3.20.20.140">
    <property type="entry name" value="Metal-dependent hydrolases"/>
    <property type="match status" value="1"/>
</dbReference>
<accession>A0A9P9WN44</accession>
<proteinExistence type="predicted"/>
<evidence type="ECO:0000313" key="7">
    <source>
        <dbReference type="Proteomes" id="UP000829685"/>
    </source>
</evidence>
<keyword evidence="2" id="KW-0479">Metal-binding</keyword>
<evidence type="ECO:0000256" key="2">
    <source>
        <dbReference type="ARBA" id="ARBA00022723"/>
    </source>
</evidence>
<name>A0A9P9WN44_9PEZI</name>
<protein>
    <recommendedName>
        <fullName evidence="5">Amidohydrolase-related domain-containing protein</fullName>
    </recommendedName>
</protein>
<dbReference type="PANTHER" id="PTHR11271">
    <property type="entry name" value="GUANINE DEAMINASE"/>
    <property type="match status" value="1"/>
</dbReference>
<organism evidence="6 7">
    <name type="scientific">Neoarthrinium moseri</name>
    <dbReference type="NCBI Taxonomy" id="1658444"/>
    <lineage>
        <taxon>Eukaryota</taxon>
        <taxon>Fungi</taxon>
        <taxon>Dikarya</taxon>
        <taxon>Ascomycota</taxon>
        <taxon>Pezizomycotina</taxon>
        <taxon>Sordariomycetes</taxon>
        <taxon>Xylariomycetidae</taxon>
        <taxon>Amphisphaeriales</taxon>
        <taxon>Apiosporaceae</taxon>
        <taxon>Neoarthrinium</taxon>
    </lineage>
</organism>
<dbReference type="InterPro" id="IPR011059">
    <property type="entry name" value="Metal-dep_hydrolase_composite"/>
</dbReference>
<dbReference type="AlphaFoldDB" id="A0A9P9WN44"/>
<keyword evidence="4" id="KW-0862">Zinc</keyword>
<sequence length="503" mass="54957">MNLFSFLLKASTVFHRASPAAAAKVLSGGTIIAFDQDAESLQVIRHGSLLIDKDRITSVFDASSPIVVPPGAEVIDCTNKIITPGFIDTHRHGWQTVFKTMGSNTTLAEYAGRYSAMVAEPLFTPDDLYISQITGIYEAVAAGVTTILDHAHHTWSREHSAAGFNASVDSGSRIFFAYTFQNASTGFGIQDQIIQWRELAAKISSNLTELVVGYDDWTANPDGADTLAVLDLIYKNNVSVLTTHHVEGPWMFGNSPEDLHRVGILNSSIPIVISHASFLDARGAALLRSTNKHISITPESEMHYGHLHPTSHLILDQASLGVDTHFTFSTDILTQARLYLQSVRYRVYENTIDRWQLPAQSPMSVNQAFLLATRNGGLALGREDLGIIAPGAKADIVVWDGRSPAMLGWADPVAAIILHASVGDIKHVLVDGEFKKRDGELTIDNYAELQDRFLASAERIQRILRETPLPSQEGSFLTGTPYGYVLQVDARRGDGTGYGPNFV</sequence>
<comment type="caution">
    <text evidence="6">The sequence shown here is derived from an EMBL/GenBank/DDBJ whole genome shotgun (WGS) entry which is preliminary data.</text>
</comment>
<keyword evidence="3" id="KW-0378">Hydrolase</keyword>
<keyword evidence="7" id="KW-1185">Reference proteome</keyword>
<dbReference type="GO" id="GO:0019239">
    <property type="term" value="F:deaminase activity"/>
    <property type="evidence" value="ECO:0007669"/>
    <property type="project" value="TreeGrafter"/>
</dbReference>
<dbReference type="InterPro" id="IPR032466">
    <property type="entry name" value="Metal_Hydrolase"/>
</dbReference>
<dbReference type="Gene3D" id="2.30.40.10">
    <property type="entry name" value="Urease, subunit C, domain 1"/>
    <property type="match status" value="1"/>
</dbReference>
<dbReference type="EMBL" id="JAFIMR010000012">
    <property type="protein sequence ID" value="KAI1871882.1"/>
    <property type="molecule type" value="Genomic_DNA"/>
</dbReference>
<dbReference type="PANTHER" id="PTHR11271:SF37">
    <property type="entry name" value="FAMILY PROTEIN, PUTATIVE (AFU_ORTHOLOGUE AFUA_4G00460)-RELATED"/>
    <property type="match status" value="1"/>
</dbReference>
<gene>
    <name evidence="6" type="ORF">JX265_005868</name>
</gene>
<dbReference type="OrthoDB" id="194468at2759"/>
<dbReference type="Proteomes" id="UP000829685">
    <property type="component" value="Unassembled WGS sequence"/>
</dbReference>
<evidence type="ECO:0000256" key="1">
    <source>
        <dbReference type="ARBA" id="ARBA00001947"/>
    </source>
</evidence>